<name>A0ABS0DN08_9NOCA</name>
<sequence length="136" mass="14661">MPQTFVIDQAATFTAVAFLSSAPRMVFGKDGEQDRTVDGLPKWEVQCVAGFRDMRGNASHEVIKVNVAAHTDPGADLASFTPVQLVGFIVGVVPPEVRKDERTGRERLSGGTVWYRADSIRSTAVPANARTTKAGE</sequence>
<organism evidence="1 2">
    <name type="scientific">Nocardia higoensis</name>
    <dbReference type="NCBI Taxonomy" id="228599"/>
    <lineage>
        <taxon>Bacteria</taxon>
        <taxon>Bacillati</taxon>
        <taxon>Actinomycetota</taxon>
        <taxon>Actinomycetes</taxon>
        <taxon>Mycobacteriales</taxon>
        <taxon>Nocardiaceae</taxon>
        <taxon>Nocardia</taxon>
    </lineage>
</organism>
<comment type="caution">
    <text evidence="1">The sequence shown here is derived from an EMBL/GenBank/DDBJ whole genome shotgun (WGS) entry which is preliminary data.</text>
</comment>
<evidence type="ECO:0000313" key="2">
    <source>
        <dbReference type="Proteomes" id="UP000707731"/>
    </source>
</evidence>
<proteinExistence type="predicted"/>
<accession>A0ABS0DN08</accession>
<dbReference type="EMBL" id="JADLQN010000019">
    <property type="protein sequence ID" value="MBF6358469.1"/>
    <property type="molecule type" value="Genomic_DNA"/>
</dbReference>
<gene>
    <name evidence="1" type="ORF">IU449_28640</name>
</gene>
<dbReference type="RefSeq" id="WP_195005304.1">
    <property type="nucleotide sequence ID" value="NZ_JADLQN010000019.1"/>
</dbReference>
<protein>
    <submittedName>
        <fullName evidence="1">Uncharacterized protein</fullName>
    </submittedName>
</protein>
<reference evidence="1 2" key="1">
    <citation type="submission" date="2020-10" db="EMBL/GenBank/DDBJ databases">
        <title>Identification of Nocardia species via Next-generation sequencing and recognition of intraspecies genetic diversity.</title>
        <authorList>
            <person name="Li P."/>
            <person name="Li P."/>
            <person name="Lu B."/>
        </authorList>
    </citation>
    <scope>NUCLEOTIDE SEQUENCE [LARGE SCALE GENOMIC DNA]</scope>
    <source>
        <strain evidence="1 2">BJ06-0143</strain>
    </source>
</reference>
<evidence type="ECO:0000313" key="1">
    <source>
        <dbReference type="EMBL" id="MBF6358469.1"/>
    </source>
</evidence>
<dbReference type="Proteomes" id="UP000707731">
    <property type="component" value="Unassembled WGS sequence"/>
</dbReference>
<keyword evidence="2" id="KW-1185">Reference proteome</keyword>